<keyword evidence="1" id="KW-0472">Membrane</keyword>
<accession>A0A6C0HHE8</accession>
<proteinExistence type="predicted"/>
<reference evidence="2" key="1">
    <citation type="journal article" date="2020" name="Nature">
        <title>Giant virus diversity and host interactions through global metagenomics.</title>
        <authorList>
            <person name="Schulz F."/>
            <person name="Roux S."/>
            <person name="Paez-Espino D."/>
            <person name="Jungbluth S."/>
            <person name="Walsh D.A."/>
            <person name="Denef V.J."/>
            <person name="McMahon K.D."/>
            <person name="Konstantinidis K.T."/>
            <person name="Eloe-Fadrosh E.A."/>
            <person name="Kyrpides N.C."/>
            <person name="Woyke T."/>
        </authorList>
    </citation>
    <scope>NUCLEOTIDE SEQUENCE</scope>
    <source>
        <strain evidence="2">GVMAG-M-3300023184-105</strain>
    </source>
</reference>
<evidence type="ECO:0000256" key="1">
    <source>
        <dbReference type="SAM" id="Phobius"/>
    </source>
</evidence>
<evidence type="ECO:0000313" key="2">
    <source>
        <dbReference type="EMBL" id="QHT79884.1"/>
    </source>
</evidence>
<organism evidence="2">
    <name type="scientific">viral metagenome</name>
    <dbReference type="NCBI Taxonomy" id="1070528"/>
    <lineage>
        <taxon>unclassified sequences</taxon>
        <taxon>metagenomes</taxon>
        <taxon>organismal metagenomes</taxon>
    </lineage>
</organism>
<keyword evidence="1" id="KW-0812">Transmembrane</keyword>
<feature type="transmembrane region" description="Helical" evidence="1">
    <location>
        <begin position="55"/>
        <end position="77"/>
    </location>
</feature>
<name>A0A6C0HHE8_9ZZZZ</name>
<protein>
    <submittedName>
        <fullName evidence="2">Uncharacterized protein</fullName>
    </submittedName>
</protein>
<keyword evidence="1" id="KW-1133">Transmembrane helix</keyword>
<feature type="transmembrane region" description="Helical" evidence="1">
    <location>
        <begin position="28"/>
        <end position="48"/>
    </location>
</feature>
<dbReference type="EMBL" id="MN739956">
    <property type="protein sequence ID" value="QHT79884.1"/>
    <property type="molecule type" value="Genomic_DNA"/>
</dbReference>
<sequence>MSSADPSVSPSFTESLQSSPTIATDNTAGFSNTTIIIILCCIIVLILLNDSIGNIFRNIAAMVYGLIIRILALFGFVTGSAINVTANVAGNVARTGVDITEGTLHSVGNILTGANTQVQGQQPDLDNTLNISTLGQQNIQIPVPDTTENPIQNPISQDKNSWCLVGEYKGRRGCIEVSQQDKCLSGQVYPSQKMCLNPTLSQNA</sequence>
<dbReference type="AlphaFoldDB" id="A0A6C0HHE8"/>